<comment type="catalytic activity">
    <reaction evidence="8">
        <text>L-threonyl-[protein] + ATP = O-phospho-L-threonyl-[protein] + ADP + H(+)</text>
        <dbReference type="Rhea" id="RHEA:46608"/>
        <dbReference type="Rhea" id="RHEA-COMP:11060"/>
        <dbReference type="Rhea" id="RHEA-COMP:11605"/>
        <dbReference type="ChEBI" id="CHEBI:15378"/>
        <dbReference type="ChEBI" id="CHEBI:30013"/>
        <dbReference type="ChEBI" id="CHEBI:30616"/>
        <dbReference type="ChEBI" id="CHEBI:61977"/>
        <dbReference type="ChEBI" id="CHEBI:456216"/>
        <dbReference type="EC" id="2.7.11.1"/>
    </reaction>
</comment>
<feature type="compositionally biased region" description="Polar residues" evidence="11">
    <location>
        <begin position="545"/>
        <end position="563"/>
    </location>
</feature>
<evidence type="ECO:0000256" key="9">
    <source>
        <dbReference type="ARBA" id="ARBA00048679"/>
    </source>
</evidence>
<sequence length="709" mass="78147">MVKEDAVVSKLFKRTEVIGRGRFGVVYKGINRQTNRVVAIKVLNLDTGEDEVKEVQQEIQFLSQLKQAPNITHYQGSYLNGTRLWIIMDYCAGGALRSLLKTGPIEERYCAVIMRELLIALHYVHKAGVIHRDLKAANILITKEGNIQLCDFGVAAQLTSTSVKRTTMAGTPYWMAPEVIMEGASYNAKVDVWSLGITAYEISTGNPPYSDKDAMRAMQLITKSKPPRLEGRQHSTVLKEFVALCLDENPEERPTVEELLGCKLVKSSKNVPNSILKELIARYLLWRETKGSRESIYNIDDELEKNKEAEEEGLEIKWDFDSLSSADYSNYYMNEDSDHEYLPGEEATYQPTYGQTTVNKTVTGTLRDTVKKETPKSLLQLFDEGSESKPSPEEIAPRPTQQSPIVEIEIPNMDDLSVSTPSGSNGPTKLRSSTVSRAQSNIEVPLSTRRSNTISNARIPLAHTASNLSSASIQATRKTPSPKKAFPDMNSPPKKSINTPPQMKPMPSTTNMPMLQPINKAASGPIPLSQQPPTGESKDNKTLRNKSYLTLQMPQPTLPSPLQEQLQVPTFPATNGNSPNSETSDQINQFGVNATQAAQVPLAMTPLTERSFSSIMGSATTPEKINASQPTTGTKPTDSSSGSFDEHDSKPAPSSTTVNRPPIALPQLDSKLFSDMTSKQVLVNEIGALLDQMNNTLSTIEDDFAMMME</sequence>
<evidence type="ECO:0000256" key="7">
    <source>
        <dbReference type="ARBA" id="ARBA00022840"/>
    </source>
</evidence>
<dbReference type="FunFam" id="1.10.510.10:FF:000499">
    <property type="entry name" value="Serine/threonine-protein kinase KIC1"/>
    <property type="match status" value="1"/>
</dbReference>
<comment type="similarity">
    <text evidence="1">Belongs to the protein kinase superfamily. STE Ser/Thr protein kinase family. STE20 subfamily.</text>
</comment>
<feature type="region of interest" description="Disordered" evidence="11">
    <location>
        <begin position="381"/>
        <end position="451"/>
    </location>
</feature>
<feature type="region of interest" description="Disordered" evidence="11">
    <location>
        <begin position="620"/>
        <end position="663"/>
    </location>
</feature>
<dbReference type="InterPro" id="IPR017441">
    <property type="entry name" value="Protein_kinase_ATP_BS"/>
</dbReference>
<evidence type="ECO:0000256" key="8">
    <source>
        <dbReference type="ARBA" id="ARBA00047899"/>
    </source>
</evidence>
<dbReference type="InterPro" id="IPR011009">
    <property type="entry name" value="Kinase-like_dom_sf"/>
</dbReference>
<dbReference type="PROSITE" id="PS00107">
    <property type="entry name" value="PROTEIN_KINASE_ATP"/>
    <property type="match status" value="1"/>
</dbReference>
<evidence type="ECO:0000313" key="14">
    <source>
        <dbReference type="Proteomes" id="UP000006853"/>
    </source>
</evidence>
<dbReference type="InterPro" id="IPR008271">
    <property type="entry name" value="Ser/Thr_kinase_AS"/>
</dbReference>
<protein>
    <recommendedName>
        <fullName evidence="2">non-specific serine/threonine protein kinase</fullName>
        <ecNumber evidence="2">2.7.11.1</ecNumber>
    </recommendedName>
</protein>
<evidence type="ECO:0000256" key="3">
    <source>
        <dbReference type="ARBA" id="ARBA00022527"/>
    </source>
</evidence>
<evidence type="ECO:0000256" key="5">
    <source>
        <dbReference type="ARBA" id="ARBA00022741"/>
    </source>
</evidence>
<keyword evidence="3" id="KW-0723">Serine/threonine-protein kinase</keyword>
<dbReference type="PROSITE" id="PS50011">
    <property type="entry name" value="PROTEIN_KINASE_DOM"/>
    <property type="match status" value="1"/>
</dbReference>
<gene>
    <name evidence="13" type="primary">KIC1</name>
    <name evidence="13" type="ordered locus">PP7435_Chr3-0400</name>
</gene>
<comment type="catalytic activity">
    <reaction evidence="9">
        <text>L-seryl-[protein] + ATP = O-phospho-L-seryl-[protein] + ADP + H(+)</text>
        <dbReference type="Rhea" id="RHEA:17989"/>
        <dbReference type="Rhea" id="RHEA-COMP:9863"/>
        <dbReference type="Rhea" id="RHEA-COMP:11604"/>
        <dbReference type="ChEBI" id="CHEBI:15378"/>
        <dbReference type="ChEBI" id="CHEBI:29999"/>
        <dbReference type="ChEBI" id="CHEBI:30616"/>
        <dbReference type="ChEBI" id="CHEBI:83421"/>
        <dbReference type="ChEBI" id="CHEBI:456216"/>
        <dbReference type="EC" id="2.7.11.1"/>
    </reaction>
</comment>
<keyword evidence="7 10" id="KW-0067">ATP-binding</keyword>
<evidence type="ECO:0000259" key="12">
    <source>
        <dbReference type="PROSITE" id="PS50011"/>
    </source>
</evidence>
<feature type="binding site" evidence="10">
    <location>
        <position position="41"/>
    </location>
    <ligand>
        <name>ATP</name>
        <dbReference type="ChEBI" id="CHEBI:30616"/>
    </ligand>
</feature>
<dbReference type="GO" id="GO:0005524">
    <property type="term" value="F:ATP binding"/>
    <property type="evidence" value="ECO:0007669"/>
    <property type="project" value="UniProtKB-UniRule"/>
</dbReference>
<dbReference type="InterPro" id="IPR001245">
    <property type="entry name" value="Ser-Thr/Tyr_kinase_cat_dom"/>
</dbReference>
<dbReference type="Proteomes" id="UP000006853">
    <property type="component" value="Chromosome 3"/>
</dbReference>
<reference evidence="13 14" key="1">
    <citation type="journal article" date="2011" name="J. Biotechnol.">
        <title>High-quality genome sequence of Pichia pastoris CBS7435.</title>
        <authorList>
            <person name="Kuberl A."/>
            <person name="Schneider J."/>
            <person name="Thallinger G.G."/>
            <person name="Anderl I."/>
            <person name="Wibberg D."/>
            <person name="Hajek T."/>
            <person name="Jaenicke S."/>
            <person name="Brinkrolf K."/>
            <person name="Goesmann A."/>
            <person name="Szczepanowski R."/>
            <person name="Puhler A."/>
            <person name="Schwab H."/>
            <person name="Glieder A."/>
            <person name="Pichler H."/>
        </authorList>
    </citation>
    <scope>NUCLEOTIDE SEQUENCE [LARGE SCALE GENOMIC DNA]</scope>
    <source>
        <strain evidence="14">ATCC 76273 / CBS 7435 / CECT 11047 / NRRL Y-11430 / Wegner 21-1</strain>
    </source>
</reference>
<feature type="compositionally biased region" description="Polar residues" evidence="11">
    <location>
        <begin position="468"/>
        <end position="479"/>
    </location>
</feature>
<dbReference type="Gene3D" id="1.10.510.10">
    <property type="entry name" value="Transferase(Phosphotransferase) domain 1"/>
    <property type="match status" value="1"/>
</dbReference>
<dbReference type="InterPro" id="IPR000719">
    <property type="entry name" value="Prot_kinase_dom"/>
</dbReference>
<accession>A0A1G4KQB0</accession>
<dbReference type="EC" id="2.7.11.1" evidence="2"/>
<keyword evidence="14" id="KW-1185">Reference proteome</keyword>
<reference evidence="13 14" key="2">
    <citation type="journal article" date="2016" name="FEMS Yeast Res.">
        <title>Curation of the genome annotation of Pichia pastoris (Komagataella phaffii) CBS7435 from gene level to protein function.</title>
        <authorList>
            <person name="Valli M."/>
            <person name="Tatto N.E."/>
            <person name="Peymann A."/>
            <person name="Gruber C."/>
            <person name="Landes N."/>
            <person name="Ekker H."/>
            <person name="Thallinger G.G."/>
            <person name="Mattanovich D."/>
            <person name="Gasser B."/>
            <person name="Graf A.B."/>
        </authorList>
    </citation>
    <scope>GENOME REANNOTATION</scope>
    <source>
        <strain evidence="13 14">ATCC 76273 / CBS 7435 / CECT 11047 / NRRL Y-11430 / Wegner 21-1</strain>
    </source>
</reference>
<dbReference type="PANTHER" id="PTHR48012">
    <property type="entry name" value="STERILE20-LIKE KINASE, ISOFORM B-RELATED"/>
    <property type="match status" value="1"/>
</dbReference>
<dbReference type="Pfam" id="PF00069">
    <property type="entry name" value="Pkinase"/>
    <property type="match status" value="1"/>
</dbReference>
<dbReference type="PROSITE" id="PS00108">
    <property type="entry name" value="PROTEIN_KINASE_ST"/>
    <property type="match status" value="1"/>
</dbReference>
<feature type="domain" description="Protein kinase" evidence="12">
    <location>
        <begin position="12"/>
        <end position="265"/>
    </location>
</feature>
<evidence type="ECO:0000256" key="4">
    <source>
        <dbReference type="ARBA" id="ARBA00022679"/>
    </source>
</evidence>
<dbReference type="GO" id="GO:0005737">
    <property type="term" value="C:cytoplasm"/>
    <property type="evidence" value="ECO:0007669"/>
    <property type="project" value="TreeGrafter"/>
</dbReference>
<name>A0A1G4KQB0_KOMPC</name>
<dbReference type="PANTHER" id="PTHR48012:SF10">
    <property type="entry name" value="FI20177P1"/>
    <property type="match status" value="1"/>
</dbReference>
<keyword evidence="6 13" id="KW-0418">Kinase</keyword>
<evidence type="ECO:0000313" key="13">
    <source>
        <dbReference type="EMBL" id="SCV12194.1"/>
    </source>
</evidence>
<evidence type="ECO:0000256" key="6">
    <source>
        <dbReference type="ARBA" id="ARBA00022777"/>
    </source>
</evidence>
<evidence type="ECO:0000256" key="11">
    <source>
        <dbReference type="SAM" id="MobiDB-lite"/>
    </source>
</evidence>
<keyword evidence="4" id="KW-0808">Transferase</keyword>
<feature type="region of interest" description="Disordered" evidence="11">
    <location>
        <begin position="468"/>
        <end position="563"/>
    </location>
</feature>
<organism evidence="13 14">
    <name type="scientific">Komagataella phaffii (strain ATCC 76273 / CBS 7435 / CECT 11047 / NRRL Y-11430 / Wegner 21-1)</name>
    <name type="common">Yeast</name>
    <name type="synonym">Pichia pastoris</name>
    <dbReference type="NCBI Taxonomy" id="981350"/>
    <lineage>
        <taxon>Eukaryota</taxon>
        <taxon>Fungi</taxon>
        <taxon>Dikarya</taxon>
        <taxon>Ascomycota</taxon>
        <taxon>Saccharomycotina</taxon>
        <taxon>Pichiomycetes</taxon>
        <taxon>Pichiales</taxon>
        <taxon>Pichiaceae</taxon>
        <taxon>Komagataella</taxon>
    </lineage>
</organism>
<feature type="compositionally biased region" description="Polar residues" evidence="11">
    <location>
        <begin position="417"/>
        <end position="451"/>
    </location>
</feature>
<proteinExistence type="inferred from homology"/>
<dbReference type="InterPro" id="IPR050629">
    <property type="entry name" value="STE20/SPS1-PAK"/>
</dbReference>
<evidence type="ECO:0000256" key="10">
    <source>
        <dbReference type="PROSITE-ProRule" id="PRU10141"/>
    </source>
</evidence>
<dbReference type="GO" id="GO:0030447">
    <property type="term" value="P:filamentous growth"/>
    <property type="evidence" value="ECO:0007669"/>
    <property type="project" value="UniProtKB-ARBA"/>
</dbReference>
<dbReference type="PRINTS" id="PR00109">
    <property type="entry name" value="TYRKINASE"/>
</dbReference>
<dbReference type="AlphaFoldDB" id="A0A1G4KQB0"/>
<dbReference type="EMBL" id="FR839630">
    <property type="protein sequence ID" value="SCV12194.1"/>
    <property type="molecule type" value="Genomic_DNA"/>
</dbReference>
<keyword evidence="5 10" id="KW-0547">Nucleotide-binding</keyword>
<evidence type="ECO:0000256" key="2">
    <source>
        <dbReference type="ARBA" id="ARBA00012513"/>
    </source>
</evidence>
<feature type="compositionally biased region" description="Polar residues" evidence="11">
    <location>
        <begin position="496"/>
        <end position="513"/>
    </location>
</feature>
<dbReference type="SMR" id="A0A1G4KQB0"/>
<dbReference type="GO" id="GO:0004674">
    <property type="term" value="F:protein serine/threonine kinase activity"/>
    <property type="evidence" value="ECO:0007669"/>
    <property type="project" value="UniProtKB-KW"/>
</dbReference>
<feature type="compositionally biased region" description="Basic and acidic residues" evidence="11">
    <location>
        <begin position="386"/>
        <end position="396"/>
    </location>
</feature>
<feature type="compositionally biased region" description="Polar residues" evidence="11">
    <location>
        <begin position="620"/>
        <end position="643"/>
    </location>
</feature>
<evidence type="ECO:0000256" key="1">
    <source>
        <dbReference type="ARBA" id="ARBA00008874"/>
    </source>
</evidence>
<dbReference type="SUPFAM" id="SSF56112">
    <property type="entry name" value="Protein kinase-like (PK-like)"/>
    <property type="match status" value="1"/>
</dbReference>
<dbReference type="SMART" id="SM00220">
    <property type="entry name" value="S_TKc"/>
    <property type="match status" value="1"/>
</dbReference>